<feature type="region of interest" description="Disordered" evidence="1">
    <location>
        <begin position="748"/>
        <end position="773"/>
    </location>
</feature>
<dbReference type="AlphaFoldDB" id="A0AAD3YE79"/>
<evidence type="ECO:0000313" key="3">
    <source>
        <dbReference type="Proteomes" id="UP001222932"/>
    </source>
</evidence>
<protein>
    <recommendedName>
        <fullName evidence="4">F-box domain-containing protein</fullName>
    </recommendedName>
</protein>
<feature type="region of interest" description="Disordered" evidence="1">
    <location>
        <begin position="304"/>
        <end position="337"/>
    </location>
</feature>
<feature type="compositionally biased region" description="Basic and acidic residues" evidence="1">
    <location>
        <begin position="517"/>
        <end position="534"/>
    </location>
</feature>
<feature type="region of interest" description="Disordered" evidence="1">
    <location>
        <begin position="501"/>
        <end position="573"/>
    </location>
</feature>
<feature type="compositionally biased region" description="Low complexity" evidence="1">
    <location>
        <begin position="15"/>
        <end position="32"/>
    </location>
</feature>
<dbReference type="Proteomes" id="UP001222932">
    <property type="component" value="Unassembled WGS sequence"/>
</dbReference>
<keyword evidence="3" id="KW-1185">Reference proteome</keyword>
<feature type="compositionally biased region" description="Basic residues" evidence="1">
    <location>
        <begin position="654"/>
        <end position="665"/>
    </location>
</feature>
<proteinExistence type="predicted"/>
<feature type="compositionally biased region" description="Low complexity" evidence="1">
    <location>
        <begin position="304"/>
        <end position="325"/>
    </location>
</feature>
<comment type="caution">
    <text evidence="2">The sequence shown here is derived from an EMBL/GenBank/DDBJ whole genome shotgun (WGS) entry which is preliminary data.</text>
</comment>
<feature type="region of interest" description="Disordered" evidence="1">
    <location>
        <begin position="646"/>
        <end position="671"/>
    </location>
</feature>
<evidence type="ECO:0008006" key="4">
    <source>
        <dbReference type="Google" id="ProtNLM"/>
    </source>
</evidence>
<organism evidence="2 3">
    <name type="scientific">Cutaneotrichosporon spelunceum</name>
    <dbReference type="NCBI Taxonomy" id="1672016"/>
    <lineage>
        <taxon>Eukaryota</taxon>
        <taxon>Fungi</taxon>
        <taxon>Dikarya</taxon>
        <taxon>Basidiomycota</taxon>
        <taxon>Agaricomycotina</taxon>
        <taxon>Tremellomycetes</taxon>
        <taxon>Trichosporonales</taxon>
        <taxon>Trichosporonaceae</taxon>
        <taxon>Cutaneotrichosporon</taxon>
    </lineage>
</organism>
<evidence type="ECO:0000256" key="1">
    <source>
        <dbReference type="SAM" id="MobiDB-lite"/>
    </source>
</evidence>
<reference evidence="2" key="1">
    <citation type="journal article" date="2023" name="BMC Genomics">
        <title>Chromosome-level genome assemblies of Cutaneotrichosporon spp. (Trichosporonales, Basidiomycota) reveal imbalanced evolution between nucleotide sequences and chromosome synteny.</title>
        <authorList>
            <person name="Kobayashi Y."/>
            <person name="Kayamori A."/>
            <person name="Aoki K."/>
            <person name="Shiwa Y."/>
            <person name="Matsutani M."/>
            <person name="Fujita N."/>
            <person name="Sugita T."/>
            <person name="Iwasaki W."/>
            <person name="Tanaka N."/>
            <person name="Takashima M."/>
        </authorList>
    </citation>
    <scope>NUCLEOTIDE SEQUENCE</scope>
    <source>
        <strain evidence="2">HIS016</strain>
    </source>
</reference>
<sequence length="791" mass="87924">MNSNGREVVDLDAAYSTPSTSPTNTYPTPSTSDLEHTHHGPSPFADLPPELVDAILDHVPPEEQQRAALAIRRVLPHHPVSNAHLWNHLVAHHPRQLVPLYFKLKEEGKREGGGATTHVRTFAQEAWRGDADVLNNLLRWLPDLRTLMLNIGTNFVPEHLQDLFQSPRPGIERMEMRFRPYVEQASYYQFLKGSYFDTAIETLREWPETPSFTHLSLVQDLPPRGTEPPTRNTSEVSLIDDIETLSLGWQSRFPSRLPSRLASAVGTAAPSAAGSTIDSTPASAHASRATSTLTSAATSTLTSAAASTASSPSSSDTESVSDESTPPTSVDDNLSPACKEYTRKGPFPFFSERMQKYRPKTFAQPIVFFDIKCIARFGASPVAKHITHFRLHVPSRDIATVLIPVQERIFPSLRYLDISTTNVRLDAVLSTLLRSHERLEHLVLDRVNLFGFRARESGAPLCKELGVMCVSAGLARGKERERQILAWDAAERTRAAERAAAARRAIHDSDTEDEETRAERRAEREAQAMRDEMQRQIALARSRRGHRSAGQAPFSLRDRPARRGTTTVPTADLPPSDRAYFVLPPLPTLKSVSIGGETPNLSRFKASGWEDEFHAGWRSGLSTLHGWAVHVAEKYERALKKADEWREAQARKSASTHKRKGKAKPVPKATVKPPPLDVRLYRFAAPHEPLPDFDPTDPTIGLIELHPETPREYLDSYKQAIADAELYTHTQAVRPPCVLCTVPDCEGPRRRGADGERIDGRGGMDRDHRPGCGHEVGRAAWGWEGVEARGK</sequence>
<name>A0AAD3YE79_9TREE</name>
<gene>
    <name evidence="2" type="ORF">CspeluHIS016_0901030</name>
</gene>
<feature type="region of interest" description="Disordered" evidence="1">
    <location>
        <begin position="271"/>
        <end position="290"/>
    </location>
</feature>
<dbReference type="EMBL" id="BTCM01000009">
    <property type="protein sequence ID" value="GMK59886.1"/>
    <property type="molecule type" value="Genomic_DNA"/>
</dbReference>
<reference evidence="2" key="2">
    <citation type="submission" date="2023-06" db="EMBL/GenBank/DDBJ databases">
        <authorList>
            <person name="Kobayashi Y."/>
            <person name="Kayamori A."/>
            <person name="Aoki K."/>
            <person name="Shiwa Y."/>
            <person name="Fujita N."/>
            <person name="Sugita T."/>
            <person name="Iwasaki W."/>
            <person name="Tanaka N."/>
            <person name="Takashima M."/>
        </authorList>
    </citation>
    <scope>NUCLEOTIDE SEQUENCE</scope>
    <source>
        <strain evidence="2">HIS016</strain>
    </source>
</reference>
<evidence type="ECO:0000313" key="2">
    <source>
        <dbReference type="EMBL" id="GMK59886.1"/>
    </source>
</evidence>
<accession>A0AAD3YE79</accession>
<feature type="region of interest" description="Disordered" evidence="1">
    <location>
        <begin position="1"/>
        <end position="47"/>
    </location>
</feature>